<dbReference type="InterPro" id="IPR008984">
    <property type="entry name" value="SMAD_FHA_dom_sf"/>
</dbReference>
<dbReference type="CDD" id="cd07302">
    <property type="entry name" value="CHD"/>
    <property type="match status" value="1"/>
</dbReference>
<dbReference type="InterPro" id="IPR050697">
    <property type="entry name" value="Adenylyl/Guanylyl_Cyclase_3/4"/>
</dbReference>
<evidence type="ECO:0008006" key="5">
    <source>
        <dbReference type="Google" id="ProtNLM"/>
    </source>
</evidence>
<dbReference type="Pfam" id="PF00211">
    <property type="entry name" value="Guanylate_cyc"/>
    <property type="match status" value="1"/>
</dbReference>
<dbReference type="Gene3D" id="3.30.70.1230">
    <property type="entry name" value="Nucleotide cyclase"/>
    <property type="match status" value="1"/>
</dbReference>
<protein>
    <recommendedName>
        <fullName evidence="5">Adenylate cyclase</fullName>
    </recommendedName>
</protein>
<dbReference type="PANTHER" id="PTHR43081">
    <property type="entry name" value="ADENYLATE CYCLASE, TERMINAL-DIFFERENTIATION SPECIFIC-RELATED"/>
    <property type="match status" value="1"/>
</dbReference>
<proteinExistence type="predicted"/>
<dbReference type="SUPFAM" id="SSF55073">
    <property type="entry name" value="Nucleotide cyclase"/>
    <property type="match status" value="1"/>
</dbReference>
<dbReference type="KEGG" id="gai:IMCC3135_12180"/>
<evidence type="ECO:0000259" key="2">
    <source>
        <dbReference type="PROSITE" id="PS50125"/>
    </source>
</evidence>
<name>A0A2Z2NZG2_9GAMM</name>
<dbReference type="EMBL" id="CP018632">
    <property type="protein sequence ID" value="ASJ72524.1"/>
    <property type="molecule type" value="Genomic_DNA"/>
</dbReference>
<dbReference type="GO" id="GO:0035556">
    <property type="term" value="P:intracellular signal transduction"/>
    <property type="evidence" value="ECO:0007669"/>
    <property type="project" value="InterPro"/>
</dbReference>
<dbReference type="RefSeq" id="WP_088917826.1">
    <property type="nucleotide sequence ID" value="NZ_CP018632.1"/>
</dbReference>
<dbReference type="GO" id="GO:0006171">
    <property type="term" value="P:cAMP biosynthetic process"/>
    <property type="evidence" value="ECO:0007669"/>
    <property type="project" value="TreeGrafter"/>
</dbReference>
<feature type="domain" description="FHA" evidence="1">
    <location>
        <begin position="208"/>
        <end position="256"/>
    </location>
</feature>
<dbReference type="InterPro" id="IPR000253">
    <property type="entry name" value="FHA_dom"/>
</dbReference>
<dbReference type="Proteomes" id="UP000250079">
    <property type="component" value="Chromosome"/>
</dbReference>
<dbReference type="AlphaFoldDB" id="A0A2Z2NZG2"/>
<dbReference type="CDD" id="cd00060">
    <property type="entry name" value="FHA"/>
    <property type="match status" value="1"/>
</dbReference>
<dbReference type="SUPFAM" id="SSF49879">
    <property type="entry name" value="SMAD/FHA domain"/>
    <property type="match status" value="1"/>
</dbReference>
<dbReference type="PANTHER" id="PTHR43081:SF19">
    <property type="entry name" value="PH-SENSITIVE ADENYLATE CYCLASE RV1264"/>
    <property type="match status" value="1"/>
</dbReference>
<dbReference type="Pfam" id="PF00498">
    <property type="entry name" value="FHA"/>
    <property type="match status" value="1"/>
</dbReference>
<dbReference type="PROSITE" id="PS50006">
    <property type="entry name" value="FHA_DOMAIN"/>
    <property type="match status" value="1"/>
</dbReference>
<feature type="domain" description="Guanylate cyclase" evidence="2">
    <location>
        <begin position="9"/>
        <end position="116"/>
    </location>
</feature>
<dbReference type="InterPro" id="IPR001054">
    <property type="entry name" value="A/G_cyclase"/>
</dbReference>
<organism evidence="3 4">
    <name type="scientific">Granulosicoccus antarcticus IMCC3135</name>
    <dbReference type="NCBI Taxonomy" id="1192854"/>
    <lineage>
        <taxon>Bacteria</taxon>
        <taxon>Pseudomonadati</taxon>
        <taxon>Pseudomonadota</taxon>
        <taxon>Gammaproteobacteria</taxon>
        <taxon>Chromatiales</taxon>
        <taxon>Granulosicoccaceae</taxon>
        <taxon>Granulosicoccus</taxon>
    </lineage>
</organism>
<keyword evidence="4" id="KW-1185">Reference proteome</keyword>
<accession>A0A2Z2NZG2</accession>
<dbReference type="SMART" id="SM00240">
    <property type="entry name" value="FHA"/>
    <property type="match status" value="1"/>
</dbReference>
<dbReference type="GO" id="GO:0004016">
    <property type="term" value="F:adenylate cyclase activity"/>
    <property type="evidence" value="ECO:0007669"/>
    <property type="project" value="UniProtKB-ARBA"/>
</dbReference>
<dbReference type="SMART" id="SM00044">
    <property type="entry name" value="CYCc"/>
    <property type="match status" value="1"/>
</dbReference>
<dbReference type="InterPro" id="IPR029787">
    <property type="entry name" value="Nucleotide_cyclase"/>
</dbReference>
<sequence>MSAEPRPLTILFADIGSSAALYERVGDAEAYRLIADSLTRMRLAVEQSGGKVLRTVGDSVLASFEHSDEAFLGARAIQRAHQDIPLAVRIGFHTGSVIPDGGDVYGHAVNIAARVAAFARVDEIVATAEAVQQLSSVHQSFVSSADSIEVRGTPEAVVVHRLQWQEQPTAVTQLASREEYEKVQAHDLRLRICHQRVVLYAGSEHIDVTLGRASDNDIAVANDEASRHHASIRYRYGQFLLHDESTNGTYVKKDSLAPFLVRRDSIVLDGTGVICLGAVPGQNAAELIEFELLQN</sequence>
<dbReference type="Gene3D" id="2.60.200.20">
    <property type="match status" value="1"/>
</dbReference>
<evidence type="ECO:0000313" key="3">
    <source>
        <dbReference type="EMBL" id="ASJ72524.1"/>
    </source>
</evidence>
<evidence type="ECO:0000313" key="4">
    <source>
        <dbReference type="Proteomes" id="UP000250079"/>
    </source>
</evidence>
<reference evidence="3 4" key="1">
    <citation type="submission" date="2016-12" db="EMBL/GenBank/DDBJ databases">
        <authorList>
            <person name="Song W.-J."/>
            <person name="Kurnit D.M."/>
        </authorList>
    </citation>
    <scope>NUCLEOTIDE SEQUENCE [LARGE SCALE GENOMIC DNA]</scope>
    <source>
        <strain evidence="3 4">IMCC3135</strain>
    </source>
</reference>
<dbReference type="PROSITE" id="PS50125">
    <property type="entry name" value="GUANYLATE_CYCLASE_2"/>
    <property type="match status" value="1"/>
</dbReference>
<evidence type="ECO:0000259" key="1">
    <source>
        <dbReference type="PROSITE" id="PS50006"/>
    </source>
</evidence>
<gene>
    <name evidence="3" type="ORF">IMCC3135_12180</name>
</gene>
<dbReference type="OrthoDB" id="9806704at2"/>